<gene>
    <name evidence="2" type="ORF">D0Y83_00150</name>
</gene>
<dbReference type="EMBL" id="CP032228">
    <property type="protein sequence ID" value="QFI61866.1"/>
    <property type="molecule type" value="Genomic_DNA"/>
</dbReference>
<reference evidence="3" key="1">
    <citation type="submission" date="2018-09" db="EMBL/GenBank/DDBJ databases">
        <title>Nocardia yunnanensis sp. nov., an actinomycete isolated from a soil sample.</title>
        <authorList>
            <person name="Zhang J."/>
        </authorList>
    </citation>
    <scope>NUCLEOTIDE SEQUENCE [LARGE SCALE GENOMIC DNA]</scope>
    <source>
        <strain evidence="3">21-3</strain>
    </source>
</reference>
<evidence type="ECO:0000313" key="2">
    <source>
        <dbReference type="EMBL" id="QFI61866.1"/>
    </source>
</evidence>
<organism evidence="2 3">
    <name type="scientific">Qipengyuania flava</name>
    <dbReference type="NCBI Taxonomy" id="192812"/>
    <lineage>
        <taxon>Bacteria</taxon>
        <taxon>Pseudomonadati</taxon>
        <taxon>Pseudomonadota</taxon>
        <taxon>Alphaproteobacteria</taxon>
        <taxon>Sphingomonadales</taxon>
        <taxon>Erythrobacteraceae</taxon>
        <taxon>Qipengyuania</taxon>
    </lineage>
</organism>
<dbReference type="GeneID" id="69695693"/>
<evidence type="ECO:0000256" key="1">
    <source>
        <dbReference type="SAM" id="Phobius"/>
    </source>
</evidence>
<protein>
    <submittedName>
        <fullName evidence="2">Uncharacterized protein</fullName>
    </submittedName>
</protein>
<feature type="transmembrane region" description="Helical" evidence="1">
    <location>
        <begin position="64"/>
        <end position="88"/>
    </location>
</feature>
<proteinExistence type="predicted"/>
<name>A0A5P6N7E8_9SPHN</name>
<keyword evidence="1" id="KW-0472">Membrane</keyword>
<keyword evidence="1" id="KW-0812">Transmembrane</keyword>
<dbReference type="RefSeq" id="WP_151884658.1">
    <property type="nucleotide sequence ID" value="NZ_CP032228.1"/>
</dbReference>
<feature type="transmembrane region" description="Helical" evidence="1">
    <location>
        <begin position="37"/>
        <end position="58"/>
    </location>
</feature>
<evidence type="ECO:0000313" key="3">
    <source>
        <dbReference type="Proteomes" id="UP000325385"/>
    </source>
</evidence>
<accession>A0A5P6N7E8</accession>
<dbReference type="AlphaFoldDB" id="A0A5P6N7E8"/>
<keyword evidence="1" id="KW-1133">Transmembrane helix</keyword>
<sequence>MTDVLLVLGSIVFACAALLNVVYGLSHFTASFILRPLPTAVAAFSLSALCSLFFWWMAGSDSPLAYIALCFSLLTYPVYWLVSLWAWLTSRDEDRKSAHAIRAELADRYGERGPESPGWYPQALYDIERVARRRTYEAPATD</sequence>
<feature type="transmembrane region" description="Helical" evidence="1">
    <location>
        <begin position="6"/>
        <end position="25"/>
    </location>
</feature>
<dbReference type="Proteomes" id="UP000325385">
    <property type="component" value="Chromosome"/>
</dbReference>